<keyword evidence="2" id="KW-1185">Reference proteome</keyword>
<gene>
    <name evidence="1" type="ORF">PVK06_025686</name>
</gene>
<accession>A0ABR0NWP3</accession>
<comment type="caution">
    <text evidence="1">The sequence shown here is derived from an EMBL/GenBank/DDBJ whole genome shotgun (WGS) entry which is preliminary data.</text>
</comment>
<evidence type="ECO:0000313" key="2">
    <source>
        <dbReference type="Proteomes" id="UP001358586"/>
    </source>
</evidence>
<reference evidence="1 2" key="1">
    <citation type="submission" date="2023-03" db="EMBL/GenBank/DDBJ databases">
        <title>WGS of Gossypium arboreum.</title>
        <authorList>
            <person name="Yu D."/>
        </authorList>
    </citation>
    <scope>NUCLEOTIDE SEQUENCE [LARGE SCALE GENOMIC DNA]</scope>
    <source>
        <tissue evidence="1">Leaf</tissue>
    </source>
</reference>
<sequence>MGKKNIKQRYTESYDVQMQNKKKASLCIIDNKKFILKQKEQCGRFCVSRSDWKILPPDRGPHRCLYHRFHVIIDRKHGFSRLRKRTRRISQRCKQWDWCCPFFDNSGVGLHLTELKRCRGMLLKPGGGRFRLIGFVNVDNLFLK</sequence>
<protein>
    <submittedName>
        <fullName evidence="1">Uncharacterized protein</fullName>
    </submittedName>
</protein>
<organism evidence="1 2">
    <name type="scientific">Gossypium arboreum</name>
    <name type="common">Tree cotton</name>
    <name type="synonym">Gossypium nanking</name>
    <dbReference type="NCBI Taxonomy" id="29729"/>
    <lineage>
        <taxon>Eukaryota</taxon>
        <taxon>Viridiplantae</taxon>
        <taxon>Streptophyta</taxon>
        <taxon>Embryophyta</taxon>
        <taxon>Tracheophyta</taxon>
        <taxon>Spermatophyta</taxon>
        <taxon>Magnoliopsida</taxon>
        <taxon>eudicotyledons</taxon>
        <taxon>Gunneridae</taxon>
        <taxon>Pentapetalae</taxon>
        <taxon>rosids</taxon>
        <taxon>malvids</taxon>
        <taxon>Malvales</taxon>
        <taxon>Malvaceae</taxon>
        <taxon>Malvoideae</taxon>
        <taxon>Gossypium</taxon>
    </lineage>
</organism>
<evidence type="ECO:0000313" key="1">
    <source>
        <dbReference type="EMBL" id="KAK5810374.1"/>
    </source>
</evidence>
<proteinExistence type="predicted"/>
<name>A0ABR0NWP3_GOSAR</name>
<dbReference type="Proteomes" id="UP001358586">
    <property type="component" value="Chromosome 8"/>
</dbReference>
<dbReference type="EMBL" id="JARKNE010000008">
    <property type="protein sequence ID" value="KAK5810374.1"/>
    <property type="molecule type" value="Genomic_DNA"/>
</dbReference>